<dbReference type="InterPro" id="IPR004360">
    <property type="entry name" value="Glyas_Fos-R_dOase_dom"/>
</dbReference>
<dbReference type="PANTHER" id="PTHR34109">
    <property type="entry name" value="BNAUNNG04460D PROTEIN-RELATED"/>
    <property type="match status" value="1"/>
</dbReference>
<evidence type="ECO:0000313" key="3">
    <source>
        <dbReference type="Proteomes" id="UP000324233"/>
    </source>
</evidence>
<evidence type="ECO:0000259" key="1">
    <source>
        <dbReference type="PROSITE" id="PS51819"/>
    </source>
</evidence>
<dbReference type="Gene3D" id="3.30.720.120">
    <property type="match status" value="1"/>
</dbReference>
<dbReference type="RefSeq" id="WP_148595764.1">
    <property type="nucleotide sequence ID" value="NZ_CP042997.1"/>
</dbReference>
<dbReference type="PROSITE" id="PS51819">
    <property type="entry name" value="VOC"/>
    <property type="match status" value="1"/>
</dbReference>
<accession>A0A5B9W7C9</accession>
<dbReference type="Gene3D" id="3.30.720.110">
    <property type="match status" value="1"/>
</dbReference>
<sequence length="139" mass="15322">MPAPHDATPSVYPCLRYRDAVAAIAWLEEVFGFEERMAMENPDGTIAHAELKLGPGYVMLGSAHKDAEGNIPTPPPGPREAWQSVYIALDDVDGHHERARAAGAVVTAEPYDTDYGSREYSARDPEGYLWTFGTYRPAR</sequence>
<organism evidence="2 3">
    <name type="scientific">Aquisphaera giovannonii</name>
    <dbReference type="NCBI Taxonomy" id="406548"/>
    <lineage>
        <taxon>Bacteria</taxon>
        <taxon>Pseudomonadati</taxon>
        <taxon>Planctomycetota</taxon>
        <taxon>Planctomycetia</taxon>
        <taxon>Isosphaerales</taxon>
        <taxon>Isosphaeraceae</taxon>
        <taxon>Aquisphaera</taxon>
    </lineage>
</organism>
<dbReference type="SUPFAM" id="SSF54593">
    <property type="entry name" value="Glyoxalase/Bleomycin resistance protein/Dihydroxybiphenyl dioxygenase"/>
    <property type="match status" value="1"/>
</dbReference>
<dbReference type="EMBL" id="CP042997">
    <property type="protein sequence ID" value="QEH36039.1"/>
    <property type="molecule type" value="Genomic_DNA"/>
</dbReference>
<protein>
    <submittedName>
        <fullName evidence="2">Glyoxalase-like domain protein</fullName>
    </submittedName>
</protein>
<gene>
    <name evidence="2" type="ORF">OJF2_45970</name>
</gene>
<dbReference type="Pfam" id="PF00903">
    <property type="entry name" value="Glyoxalase"/>
    <property type="match status" value="1"/>
</dbReference>
<name>A0A5B9W7C9_9BACT</name>
<evidence type="ECO:0000313" key="2">
    <source>
        <dbReference type="EMBL" id="QEH36039.1"/>
    </source>
</evidence>
<proteinExistence type="predicted"/>
<dbReference type="InterPro" id="IPR037523">
    <property type="entry name" value="VOC_core"/>
</dbReference>
<dbReference type="PANTHER" id="PTHR34109:SF1">
    <property type="entry name" value="VOC DOMAIN-CONTAINING PROTEIN"/>
    <property type="match status" value="1"/>
</dbReference>
<dbReference type="Proteomes" id="UP000324233">
    <property type="component" value="Chromosome"/>
</dbReference>
<dbReference type="OrthoDB" id="9796521at2"/>
<dbReference type="KEGG" id="agv:OJF2_45970"/>
<dbReference type="InterPro" id="IPR029068">
    <property type="entry name" value="Glyas_Bleomycin-R_OHBP_Dase"/>
</dbReference>
<dbReference type="AlphaFoldDB" id="A0A5B9W7C9"/>
<reference evidence="2 3" key="1">
    <citation type="submission" date="2019-08" db="EMBL/GenBank/DDBJ databases">
        <title>Deep-cultivation of Planctomycetes and their phenomic and genomic characterization uncovers novel biology.</title>
        <authorList>
            <person name="Wiegand S."/>
            <person name="Jogler M."/>
            <person name="Boedeker C."/>
            <person name="Pinto D."/>
            <person name="Vollmers J."/>
            <person name="Rivas-Marin E."/>
            <person name="Kohn T."/>
            <person name="Peeters S.H."/>
            <person name="Heuer A."/>
            <person name="Rast P."/>
            <person name="Oberbeckmann S."/>
            <person name="Bunk B."/>
            <person name="Jeske O."/>
            <person name="Meyerdierks A."/>
            <person name="Storesund J.E."/>
            <person name="Kallscheuer N."/>
            <person name="Luecker S."/>
            <person name="Lage O.M."/>
            <person name="Pohl T."/>
            <person name="Merkel B.J."/>
            <person name="Hornburger P."/>
            <person name="Mueller R.-W."/>
            <person name="Bruemmer F."/>
            <person name="Labrenz M."/>
            <person name="Spormann A.M."/>
            <person name="Op den Camp H."/>
            <person name="Overmann J."/>
            <person name="Amann R."/>
            <person name="Jetten M.S.M."/>
            <person name="Mascher T."/>
            <person name="Medema M.H."/>
            <person name="Devos D.P."/>
            <person name="Kaster A.-K."/>
            <person name="Ovreas L."/>
            <person name="Rohde M."/>
            <person name="Galperin M.Y."/>
            <person name="Jogler C."/>
        </authorList>
    </citation>
    <scope>NUCLEOTIDE SEQUENCE [LARGE SCALE GENOMIC DNA]</scope>
    <source>
        <strain evidence="2 3">OJF2</strain>
    </source>
</reference>
<keyword evidence="3" id="KW-1185">Reference proteome</keyword>
<feature type="domain" description="VOC" evidence="1">
    <location>
        <begin position="9"/>
        <end position="135"/>
    </location>
</feature>